<dbReference type="InterPro" id="IPR054734">
    <property type="entry name" value="PqqF-like_C_4"/>
</dbReference>
<dbReference type="AlphaFoldDB" id="A0A8S1ZV22"/>
<dbReference type="PANTHER" id="PTHR43690">
    <property type="entry name" value="NARDILYSIN"/>
    <property type="match status" value="1"/>
</dbReference>
<protein>
    <submittedName>
        <fullName evidence="4">Uncharacterized protein</fullName>
    </submittedName>
</protein>
<organism evidence="4 5">
    <name type="scientific">Arabidopsis arenosa</name>
    <name type="common">Sand rock-cress</name>
    <name type="synonym">Cardaminopsis arenosa</name>
    <dbReference type="NCBI Taxonomy" id="38785"/>
    <lineage>
        <taxon>Eukaryota</taxon>
        <taxon>Viridiplantae</taxon>
        <taxon>Streptophyta</taxon>
        <taxon>Embryophyta</taxon>
        <taxon>Tracheophyta</taxon>
        <taxon>Spermatophyta</taxon>
        <taxon>Magnoliopsida</taxon>
        <taxon>eudicotyledons</taxon>
        <taxon>Gunneridae</taxon>
        <taxon>Pentapetalae</taxon>
        <taxon>rosids</taxon>
        <taxon>malvids</taxon>
        <taxon>Brassicales</taxon>
        <taxon>Brassicaceae</taxon>
        <taxon>Camelineae</taxon>
        <taxon>Arabidopsis</taxon>
    </lineage>
</organism>
<dbReference type="GO" id="GO:0046872">
    <property type="term" value="F:metal ion binding"/>
    <property type="evidence" value="ECO:0007669"/>
    <property type="project" value="UniProtKB-KW"/>
</dbReference>
<evidence type="ECO:0000313" key="4">
    <source>
        <dbReference type="EMBL" id="CAE5962164.1"/>
    </source>
</evidence>
<accession>A0A8S1ZV22</accession>
<dbReference type="InterPro" id="IPR011249">
    <property type="entry name" value="Metalloenz_LuxS/M16"/>
</dbReference>
<dbReference type="Pfam" id="PF22456">
    <property type="entry name" value="PqqF-like_C_4"/>
    <property type="match status" value="1"/>
</dbReference>
<keyword evidence="1" id="KW-0479">Metal-binding</keyword>
<dbReference type="Proteomes" id="UP000682877">
    <property type="component" value="Chromosome 2"/>
</dbReference>
<feature type="domain" description="Coenzyme PQQ synthesis protein F-like C-terminal lobe" evidence="3">
    <location>
        <begin position="209"/>
        <end position="285"/>
    </location>
</feature>
<evidence type="ECO:0000256" key="1">
    <source>
        <dbReference type="ARBA" id="ARBA00022723"/>
    </source>
</evidence>
<evidence type="ECO:0000313" key="5">
    <source>
        <dbReference type="Proteomes" id="UP000682877"/>
    </source>
</evidence>
<dbReference type="InterPro" id="IPR032632">
    <property type="entry name" value="Peptidase_M16_M"/>
</dbReference>
<proteinExistence type="predicted"/>
<dbReference type="Gene3D" id="3.30.830.10">
    <property type="entry name" value="Metalloenzyme, LuxS/M16 peptidase-like"/>
    <property type="match status" value="1"/>
</dbReference>
<dbReference type="GO" id="GO:0005829">
    <property type="term" value="C:cytosol"/>
    <property type="evidence" value="ECO:0007669"/>
    <property type="project" value="TreeGrafter"/>
</dbReference>
<feature type="domain" description="Peptidase M16 middle/third" evidence="2">
    <location>
        <begin position="6"/>
        <end position="124"/>
    </location>
</feature>
<dbReference type="InterPro" id="IPR050626">
    <property type="entry name" value="Peptidase_M16"/>
</dbReference>
<gene>
    <name evidence="4" type="ORF">AARE701A_LOCUS3966</name>
</gene>
<dbReference type="SUPFAM" id="SSF63411">
    <property type="entry name" value="LuxS/MPP-like metallohydrolase"/>
    <property type="match status" value="1"/>
</dbReference>
<dbReference type="EMBL" id="LR999452">
    <property type="protein sequence ID" value="CAE5962164.1"/>
    <property type="molecule type" value="Genomic_DNA"/>
</dbReference>
<dbReference type="PANTHER" id="PTHR43690:SF28">
    <property type="entry name" value="PEPTIDASE M16 N-TERMINAL DOMAIN-CONTAINING PROTEIN"/>
    <property type="match status" value="1"/>
</dbReference>
<keyword evidence="5" id="KW-1185">Reference proteome</keyword>
<sequence>MDEEFQTVPYFHAKYKVEEIPAHYIDRWQNKDIEDPSLSLPPLNEFMPSLFFEEIKLISLRDEDDVDGDTCFDICLNEVSSKLFHREDRSALLSNTSFNLYINVSDIKAHMRALIIIEMIKDDLSAILFKNIMDKMQREFTSWDIVQQASTLLSDVLIDGNITLDNKFKVLQSITFEDVKHFNFLSEVFFQMSCKEDDSGRETTFLVILKATIEVYLYRELRQKERLGYEIGCGVHLNSGMRGFFVYVVSTIRQPKYLLERIYAFIGTVGEFLEGVDESGFESYNFNSDSWHGTRWRKSFMATMSPFHDDVLLLGSYASQMILLFFKTSAGLEGFQCSKCDKFIKSKDEKHFRIIETPEMVKLEMDHHRDYFNLQSLYSNLLFDESSEETQLACVQVIRRILGHTAPIFWLTSRPNVVRNFAEAVLGVETEQLVRKMVHVVLPKLLVYWQENAQAANTLIELAKLLDTDVVPLIVNYMAHGKILWYL</sequence>
<reference evidence="4" key="1">
    <citation type="submission" date="2021-01" db="EMBL/GenBank/DDBJ databases">
        <authorList>
            <person name="Bezrukov I."/>
        </authorList>
    </citation>
    <scope>NUCLEOTIDE SEQUENCE</scope>
</reference>
<name>A0A8S1ZV22_ARAAE</name>
<evidence type="ECO:0000259" key="2">
    <source>
        <dbReference type="Pfam" id="PF16187"/>
    </source>
</evidence>
<dbReference type="Pfam" id="PF16187">
    <property type="entry name" value="Peptidase_M16_M"/>
    <property type="match status" value="1"/>
</dbReference>
<evidence type="ECO:0000259" key="3">
    <source>
        <dbReference type="Pfam" id="PF22456"/>
    </source>
</evidence>